<evidence type="ECO:0000256" key="1">
    <source>
        <dbReference type="ARBA" id="ARBA00001964"/>
    </source>
</evidence>
<dbReference type="EMBL" id="UINC01013604">
    <property type="protein sequence ID" value="SVA58668.1"/>
    <property type="molecule type" value="Genomic_DNA"/>
</dbReference>
<dbReference type="InterPro" id="IPR005474">
    <property type="entry name" value="Transketolase_N"/>
</dbReference>
<dbReference type="SUPFAM" id="SSF52518">
    <property type="entry name" value="Thiamin diphosphate-binding fold (THDP-binding)"/>
    <property type="match status" value="1"/>
</dbReference>
<organism evidence="5">
    <name type="scientific">marine metagenome</name>
    <dbReference type="NCBI Taxonomy" id="408172"/>
    <lineage>
        <taxon>unclassified sequences</taxon>
        <taxon>metagenomes</taxon>
        <taxon>ecological metagenomes</taxon>
    </lineage>
</organism>
<comment type="similarity">
    <text evidence="2">Belongs to the transketolase family.</text>
</comment>
<evidence type="ECO:0000256" key="3">
    <source>
        <dbReference type="ARBA" id="ARBA00023052"/>
    </source>
</evidence>
<comment type="cofactor">
    <cofactor evidence="1">
        <name>thiamine diphosphate</name>
        <dbReference type="ChEBI" id="CHEBI:58937"/>
    </cofactor>
</comment>
<name>A0A381X294_9ZZZZ</name>
<dbReference type="InterPro" id="IPR029061">
    <property type="entry name" value="THDP-binding"/>
</dbReference>
<dbReference type="PANTHER" id="PTHR47514:SF1">
    <property type="entry name" value="TRANSKETOLASE N-TERMINAL SECTION-RELATED"/>
    <property type="match status" value="1"/>
</dbReference>
<sequence>MDSEKIDFLEKKALAVRKHVVQMVARLGRGYVQQGLGAADLFTVLFFDELRLKIEDPEWPDRDRLILSTAHNSAVFYAVLAERGLIPLASLESYCVDGSDLEINVSERLGTMVEATCGSLGQGLSVAIGMGISARRIKISSRVYVILGDGELQEGQTWEAIMSAATWKLSNLCLVVDCNGMQVDGDVEKVMMMEPLGKKFEAFGWNVLTAEGNDINHLLSSFKEAKNCENQPSVILAKTLVGKGVSFLEGQLSHNLIFPADAAKRALEALE</sequence>
<dbReference type="AlphaFoldDB" id="A0A381X294"/>
<reference evidence="5" key="1">
    <citation type="submission" date="2018-05" db="EMBL/GenBank/DDBJ databases">
        <authorList>
            <person name="Lanie J.A."/>
            <person name="Ng W.-L."/>
            <person name="Kazmierczak K.M."/>
            <person name="Andrzejewski T.M."/>
            <person name="Davidsen T.M."/>
            <person name="Wayne K.J."/>
            <person name="Tettelin H."/>
            <person name="Glass J.I."/>
            <person name="Rusch D."/>
            <person name="Podicherti R."/>
            <person name="Tsui H.-C.T."/>
            <person name="Winkler M.E."/>
        </authorList>
    </citation>
    <scope>NUCLEOTIDE SEQUENCE</scope>
</reference>
<protein>
    <recommendedName>
        <fullName evidence="4">Transketolase N-terminal domain-containing protein</fullName>
    </recommendedName>
</protein>
<dbReference type="Pfam" id="PF00456">
    <property type="entry name" value="Transketolase_N"/>
    <property type="match status" value="1"/>
</dbReference>
<dbReference type="Gene3D" id="3.40.50.970">
    <property type="match status" value="1"/>
</dbReference>
<keyword evidence="3" id="KW-0786">Thiamine pyrophosphate</keyword>
<accession>A0A381X294</accession>
<evidence type="ECO:0000256" key="2">
    <source>
        <dbReference type="ARBA" id="ARBA00007131"/>
    </source>
</evidence>
<dbReference type="CDD" id="cd02012">
    <property type="entry name" value="TPP_TK"/>
    <property type="match status" value="1"/>
</dbReference>
<feature type="domain" description="Transketolase N-terminal" evidence="4">
    <location>
        <begin position="14"/>
        <end position="250"/>
    </location>
</feature>
<gene>
    <name evidence="5" type="ORF">METZ01_LOCUS111522</name>
</gene>
<evidence type="ECO:0000259" key="4">
    <source>
        <dbReference type="Pfam" id="PF00456"/>
    </source>
</evidence>
<proteinExistence type="inferred from homology"/>
<evidence type="ECO:0000313" key="5">
    <source>
        <dbReference type="EMBL" id="SVA58668.1"/>
    </source>
</evidence>
<dbReference type="PANTHER" id="PTHR47514">
    <property type="entry name" value="TRANSKETOLASE N-TERMINAL SECTION-RELATED"/>
    <property type="match status" value="1"/>
</dbReference>